<sequence>MRPGGISREFAFSAGRQARGERAKVRDGRSGTDDFLFPASEEEELISSAPPKEERRKKPGEAAMNRRTLSFKGF</sequence>
<protein>
    <submittedName>
        <fullName evidence="2">Uncharacterized protein</fullName>
    </submittedName>
</protein>
<name>A0A3E0JZ05_9BACI</name>
<evidence type="ECO:0000256" key="1">
    <source>
        <dbReference type="SAM" id="MobiDB-lite"/>
    </source>
</evidence>
<dbReference type="AlphaFoldDB" id="A0A3E0JZ05"/>
<dbReference type="EMBL" id="QEWE01000032">
    <property type="protein sequence ID" value="REJ25513.1"/>
    <property type="molecule type" value="Genomic_DNA"/>
</dbReference>
<feature type="compositionally biased region" description="Basic and acidic residues" evidence="1">
    <location>
        <begin position="18"/>
        <end position="32"/>
    </location>
</feature>
<accession>A0A3E0JZ05</accession>
<feature type="compositionally biased region" description="Basic and acidic residues" evidence="1">
    <location>
        <begin position="51"/>
        <end position="60"/>
    </location>
</feature>
<dbReference type="Proteomes" id="UP000257014">
    <property type="component" value="Unassembled WGS sequence"/>
</dbReference>
<evidence type="ECO:0000313" key="2">
    <source>
        <dbReference type="EMBL" id="REJ25513.1"/>
    </source>
</evidence>
<feature type="region of interest" description="Disordered" evidence="1">
    <location>
        <begin position="1"/>
        <end position="74"/>
    </location>
</feature>
<comment type="caution">
    <text evidence="2">The sequence shown here is derived from an EMBL/GenBank/DDBJ whole genome shotgun (WGS) entry which is preliminary data.</text>
</comment>
<reference evidence="2 3" key="1">
    <citation type="submission" date="2018-03" db="EMBL/GenBank/DDBJ databases">
        <authorList>
            <person name="Keele B.F."/>
        </authorList>
    </citation>
    <scope>NUCLEOTIDE SEQUENCE [LARGE SCALE GENOMIC DNA]</scope>
    <source>
        <strain evidence="2">ZCTH4_d</strain>
    </source>
</reference>
<evidence type="ECO:0000313" key="3">
    <source>
        <dbReference type="Proteomes" id="UP000257014"/>
    </source>
</evidence>
<gene>
    <name evidence="2" type="ORF">C6P37_14880</name>
</gene>
<proteinExistence type="predicted"/>
<organism evidence="2 3">
    <name type="scientific">Caldibacillus debilis</name>
    <dbReference type="NCBI Taxonomy" id="301148"/>
    <lineage>
        <taxon>Bacteria</taxon>
        <taxon>Bacillati</taxon>
        <taxon>Bacillota</taxon>
        <taxon>Bacilli</taxon>
        <taxon>Bacillales</taxon>
        <taxon>Bacillaceae</taxon>
        <taxon>Caldibacillus</taxon>
    </lineage>
</organism>